<dbReference type="PROSITE" id="PS51379">
    <property type="entry name" value="4FE4S_FER_2"/>
    <property type="match status" value="2"/>
</dbReference>
<evidence type="ECO:0000256" key="5">
    <source>
        <dbReference type="ARBA" id="ARBA00023014"/>
    </source>
</evidence>
<dbReference type="Gene3D" id="3.30.70.3270">
    <property type="match status" value="1"/>
</dbReference>
<organism evidence="7 8">
    <name type="scientific">Candidatus Sherwoodlollariibacterium unditelluris</name>
    <dbReference type="NCBI Taxonomy" id="1974757"/>
    <lineage>
        <taxon>Bacteria</taxon>
        <taxon>Pseudomonadati</taxon>
        <taxon>Candidatus Omnitrophota</taxon>
        <taxon>Candidatus Sherwoodlollariibacterium</taxon>
    </lineage>
</organism>
<keyword evidence="5" id="KW-0411">Iron-sulfur</keyword>
<gene>
    <name evidence="7" type="ORF">COX41_02630</name>
</gene>
<dbReference type="GO" id="GO:0016020">
    <property type="term" value="C:membrane"/>
    <property type="evidence" value="ECO:0007669"/>
    <property type="project" value="InterPro"/>
</dbReference>
<dbReference type="GO" id="GO:0051539">
    <property type="term" value="F:4 iron, 4 sulfur cluster binding"/>
    <property type="evidence" value="ECO:0007669"/>
    <property type="project" value="UniProtKB-KW"/>
</dbReference>
<sequence>MHYPKLRELKEAIKSLLSAPYTSRFPRQPHKPYERFRGRPYFHEEDCIGCGACFEVCPVKAIDMEDRVEDSCAKRKLTVHWDICICCGQCQANCITEKGIVLSQEFDLATTEKREDLKQSIEKDLVICESCGKPICPCDQYAWVAKKLGPLTFSNASLLLFYLRSAGLAIKEKFIPLKDKPLNRSSRVKILCSSCRRQAVIKS</sequence>
<dbReference type="SUPFAM" id="SSF54862">
    <property type="entry name" value="4Fe-4S ferredoxins"/>
    <property type="match status" value="1"/>
</dbReference>
<keyword evidence="1" id="KW-0004">4Fe-4S</keyword>
<evidence type="ECO:0000313" key="7">
    <source>
        <dbReference type="EMBL" id="PIP19482.1"/>
    </source>
</evidence>
<evidence type="ECO:0000256" key="4">
    <source>
        <dbReference type="ARBA" id="ARBA00023004"/>
    </source>
</evidence>
<evidence type="ECO:0000259" key="6">
    <source>
        <dbReference type="PROSITE" id="PS51379"/>
    </source>
</evidence>
<evidence type="ECO:0000256" key="1">
    <source>
        <dbReference type="ARBA" id="ARBA00022485"/>
    </source>
</evidence>
<dbReference type="GO" id="GO:0046872">
    <property type="term" value="F:metal ion binding"/>
    <property type="evidence" value="ECO:0007669"/>
    <property type="project" value="UniProtKB-KW"/>
</dbReference>
<accession>A0A2G9YK16</accession>
<keyword evidence="4" id="KW-0408">Iron</keyword>
<dbReference type="GO" id="GO:0016651">
    <property type="term" value="F:oxidoreductase activity, acting on NAD(P)H"/>
    <property type="evidence" value="ECO:0007669"/>
    <property type="project" value="InterPro"/>
</dbReference>
<keyword evidence="2" id="KW-0479">Metal-binding</keyword>
<dbReference type="Pfam" id="PF00037">
    <property type="entry name" value="Fer4"/>
    <property type="match status" value="1"/>
</dbReference>
<comment type="caution">
    <text evidence="7">The sequence shown here is derived from an EMBL/GenBank/DDBJ whole genome shotgun (WGS) entry which is preliminary data.</text>
</comment>
<evidence type="ECO:0000256" key="2">
    <source>
        <dbReference type="ARBA" id="ARBA00022723"/>
    </source>
</evidence>
<evidence type="ECO:0000313" key="8">
    <source>
        <dbReference type="Proteomes" id="UP000231292"/>
    </source>
</evidence>
<dbReference type="InterPro" id="IPR017896">
    <property type="entry name" value="4Fe4S_Fe-S-bd"/>
</dbReference>
<dbReference type="InterPro" id="IPR017900">
    <property type="entry name" value="4Fe4S_Fe_S_CS"/>
</dbReference>
<name>A0A2G9YK16_9BACT</name>
<keyword evidence="3" id="KW-0677">Repeat</keyword>
<dbReference type="Proteomes" id="UP000231292">
    <property type="component" value="Unassembled WGS sequence"/>
</dbReference>
<dbReference type="InterPro" id="IPR010226">
    <property type="entry name" value="NADH_quinone_OxRdtase_chainI"/>
</dbReference>
<feature type="domain" description="4Fe-4S ferredoxin-type" evidence="6">
    <location>
        <begin position="38"/>
        <end position="67"/>
    </location>
</feature>
<evidence type="ECO:0000256" key="3">
    <source>
        <dbReference type="ARBA" id="ARBA00022737"/>
    </source>
</evidence>
<proteinExistence type="predicted"/>
<dbReference type="EMBL" id="PCRK01000058">
    <property type="protein sequence ID" value="PIP19482.1"/>
    <property type="molecule type" value="Genomic_DNA"/>
</dbReference>
<dbReference type="AlphaFoldDB" id="A0A2G9YK16"/>
<protein>
    <submittedName>
        <fullName evidence="7">4Fe-4S ferredoxin</fullName>
    </submittedName>
</protein>
<dbReference type="PROSITE" id="PS00198">
    <property type="entry name" value="4FE4S_FER_1"/>
    <property type="match status" value="1"/>
</dbReference>
<dbReference type="PANTHER" id="PTHR10849">
    <property type="entry name" value="NADH DEHYDROGENASE UBIQUINONE IRON-SULFUR PROTEIN 8, MITOCHONDRIAL"/>
    <property type="match status" value="1"/>
</dbReference>
<reference evidence="7 8" key="1">
    <citation type="submission" date="2017-09" db="EMBL/GenBank/DDBJ databases">
        <title>Depth-based differentiation of microbial function through sediment-hosted aquifers and enrichment of novel symbionts in the deep terrestrial subsurface.</title>
        <authorList>
            <person name="Probst A.J."/>
            <person name="Ladd B."/>
            <person name="Jarett J.K."/>
            <person name="Geller-Mcgrath D.E."/>
            <person name="Sieber C.M."/>
            <person name="Emerson J.B."/>
            <person name="Anantharaman K."/>
            <person name="Thomas B.C."/>
            <person name="Malmstrom R."/>
            <person name="Stieglmeier M."/>
            <person name="Klingl A."/>
            <person name="Woyke T."/>
            <person name="Ryan C.M."/>
            <person name="Banfield J.F."/>
        </authorList>
    </citation>
    <scope>NUCLEOTIDE SEQUENCE [LARGE SCALE GENOMIC DNA]</scope>
    <source>
        <strain evidence="7">CG23_combo_of_CG06-09_8_20_14_all_41_10</strain>
    </source>
</reference>
<feature type="domain" description="4Fe-4S ferredoxin-type" evidence="6">
    <location>
        <begin position="75"/>
        <end position="105"/>
    </location>
</feature>